<dbReference type="EMBL" id="KV418093">
    <property type="protein sequence ID" value="KZP03345.1"/>
    <property type="molecule type" value="Genomic_DNA"/>
</dbReference>
<evidence type="ECO:0000313" key="1">
    <source>
        <dbReference type="EMBL" id="KZP03345.1"/>
    </source>
</evidence>
<accession>A0A167TW52</accession>
<dbReference type="GO" id="GO:0020037">
    <property type="term" value="F:heme binding"/>
    <property type="evidence" value="ECO:0007669"/>
    <property type="project" value="InterPro"/>
</dbReference>
<dbReference type="Gene3D" id="1.10.630.10">
    <property type="entry name" value="Cytochrome P450"/>
    <property type="match status" value="1"/>
</dbReference>
<dbReference type="SUPFAM" id="SSF48264">
    <property type="entry name" value="Cytochrome P450"/>
    <property type="match status" value="1"/>
</dbReference>
<reference evidence="1 2" key="1">
    <citation type="journal article" date="2016" name="Mol. Biol. Evol.">
        <title>Comparative Genomics of Early-Diverging Mushroom-Forming Fungi Provides Insights into the Origins of Lignocellulose Decay Capabilities.</title>
        <authorList>
            <person name="Nagy L.G."/>
            <person name="Riley R."/>
            <person name="Tritt A."/>
            <person name="Adam C."/>
            <person name="Daum C."/>
            <person name="Floudas D."/>
            <person name="Sun H."/>
            <person name="Yadav J.S."/>
            <person name="Pangilinan J."/>
            <person name="Larsson K.H."/>
            <person name="Matsuura K."/>
            <person name="Barry K."/>
            <person name="Labutti K."/>
            <person name="Kuo R."/>
            <person name="Ohm R.A."/>
            <person name="Bhattacharya S.S."/>
            <person name="Shirouzu T."/>
            <person name="Yoshinaga Y."/>
            <person name="Martin F.M."/>
            <person name="Grigoriev I.V."/>
            <person name="Hibbett D.S."/>
        </authorList>
    </citation>
    <scope>NUCLEOTIDE SEQUENCE [LARGE SCALE GENOMIC DNA]</scope>
    <source>
        <strain evidence="1 2">CBS 109695</strain>
    </source>
</reference>
<dbReference type="GO" id="GO:0016705">
    <property type="term" value="F:oxidoreductase activity, acting on paired donors, with incorporation or reduction of molecular oxygen"/>
    <property type="evidence" value="ECO:0007669"/>
    <property type="project" value="InterPro"/>
</dbReference>
<feature type="non-terminal residue" evidence="1">
    <location>
        <position position="97"/>
    </location>
</feature>
<dbReference type="GO" id="GO:0004497">
    <property type="term" value="F:monooxygenase activity"/>
    <property type="evidence" value="ECO:0007669"/>
    <property type="project" value="InterPro"/>
</dbReference>
<proteinExistence type="predicted"/>
<dbReference type="OrthoDB" id="1470350at2759"/>
<dbReference type="AlphaFoldDB" id="A0A167TW52"/>
<gene>
    <name evidence="1" type="ORF">FIBSPDRAFT_664130</name>
</gene>
<keyword evidence="2" id="KW-1185">Reference proteome</keyword>
<protein>
    <recommendedName>
        <fullName evidence="3">Cytochrome P450</fullName>
    </recommendedName>
</protein>
<evidence type="ECO:0008006" key="3">
    <source>
        <dbReference type="Google" id="ProtNLM"/>
    </source>
</evidence>
<dbReference type="GO" id="GO:0005506">
    <property type="term" value="F:iron ion binding"/>
    <property type="evidence" value="ECO:0007669"/>
    <property type="project" value="InterPro"/>
</dbReference>
<dbReference type="InterPro" id="IPR036396">
    <property type="entry name" value="Cyt_P450_sf"/>
</dbReference>
<dbReference type="Proteomes" id="UP000076532">
    <property type="component" value="Unassembled WGS sequence"/>
</dbReference>
<sequence>MLLQALGVAVLLAVTRAVWLISRRAVVKSPLRNMPGPPSTSWRTGHLGNLYNPYGMSWHHQLNQKYGGAVQINGIMGDEHIYVSDPKALHHICVRDQ</sequence>
<evidence type="ECO:0000313" key="2">
    <source>
        <dbReference type="Proteomes" id="UP000076532"/>
    </source>
</evidence>
<name>A0A167TW52_9AGAM</name>
<organism evidence="1 2">
    <name type="scientific">Athelia psychrophila</name>
    <dbReference type="NCBI Taxonomy" id="1759441"/>
    <lineage>
        <taxon>Eukaryota</taxon>
        <taxon>Fungi</taxon>
        <taxon>Dikarya</taxon>
        <taxon>Basidiomycota</taxon>
        <taxon>Agaricomycotina</taxon>
        <taxon>Agaricomycetes</taxon>
        <taxon>Agaricomycetidae</taxon>
        <taxon>Atheliales</taxon>
        <taxon>Atheliaceae</taxon>
        <taxon>Athelia</taxon>
    </lineage>
</organism>